<evidence type="ECO:0000313" key="2">
    <source>
        <dbReference type="Proteomes" id="UP000794436"/>
    </source>
</evidence>
<reference evidence="1" key="1">
    <citation type="submission" date="2019-03" db="EMBL/GenBank/DDBJ databases">
        <title>Long read genome sequence of the mycoparasitic Pythium oligandrum ATCC 38472 isolated from sugarbeet rhizosphere.</title>
        <authorList>
            <person name="Gaulin E."/>
        </authorList>
    </citation>
    <scope>NUCLEOTIDE SEQUENCE</scope>
    <source>
        <strain evidence="1">ATCC 38472_TT</strain>
    </source>
</reference>
<dbReference type="EMBL" id="SPLM01000110">
    <property type="protein sequence ID" value="TMW58875.1"/>
    <property type="molecule type" value="Genomic_DNA"/>
</dbReference>
<dbReference type="OrthoDB" id="183123at2759"/>
<protein>
    <submittedName>
        <fullName evidence="1">Uncharacterized protein</fullName>
    </submittedName>
</protein>
<gene>
    <name evidence="1" type="ORF">Poli38472_007020</name>
</gene>
<name>A0A8K1FCZ1_PYTOL</name>
<organism evidence="1 2">
    <name type="scientific">Pythium oligandrum</name>
    <name type="common">Mycoparasitic fungus</name>
    <dbReference type="NCBI Taxonomy" id="41045"/>
    <lineage>
        <taxon>Eukaryota</taxon>
        <taxon>Sar</taxon>
        <taxon>Stramenopiles</taxon>
        <taxon>Oomycota</taxon>
        <taxon>Peronosporomycetes</taxon>
        <taxon>Pythiales</taxon>
        <taxon>Pythiaceae</taxon>
        <taxon>Pythium</taxon>
    </lineage>
</organism>
<sequence length="638" mass="72625">MPVSGAWVHQNCHHEQIFRSEYRRSNHRQGVKILRCFPHCCPTHVERSYCGSPLHLAVGVDSSLSHVDVRRLSVIARFEFDQCDDGLSAGVQYSMRDLLDQNHPSTPWFHGVLLSSSDASTRIFRINDEPSTKWFYHWESGATKSQRFTKHVLCAYVLLGQEVNDTVEVLGVVRSPAFTLVSHRRSIPTEGSVTEASAPVDVLHRMVRSRISQAFEQYQANKRHSTFSDDENSDFVLSESSEQASGGNQRDRQLYLMASLKDLAIIFRFVSSVSIFDAMPSFCVREHVFASMREHWTSSSRSKMAITVLGTVMALRTSAQPLRSAFSSSMDELFITVLKLIVWIVCDANVSWLRQFFDAHADDVTDPTRLEVTFMLWVEEFFARLDGFWQQTFAGSASRVNSIAAFRDLSDRIVALVHPDSRFCALWPAMRVILESSGVLMWKPFTAQLQESYTRKQVHQFVPLSSSRAARVTGEWDLDSSSFNICRLSISAQNENLSAKNVLLGAARLLRWRVSVRDDNALLIQCENSLLPVESAWMSLICDDTVRATSVLPLGLVWRGDYRGRVTRPGSNYELEFFFRYKTTASHRLVVSLAHESSTDSLSVVVECHHADFASLEHTREEWAPVWRVDARLHRRRE</sequence>
<dbReference type="AlphaFoldDB" id="A0A8K1FCZ1"/>
<dbReference type="Proteomes" id="UP000794436">
    <property type="component" value="Unassembled WGS sequence"/>
</dbReference>
<keyword evidence="2" id="KW-1185">Reference proteome</keyword>
<accession>A0A8K1FCZ1</accession>
<evidence type="ECO:0000313" key="1">
    <source>
        <dbReference type="EMBL" id="TMW58875.1"/>
    </source>
</evidence>
<proteinExistence type="predicted"/>
<comment type="caution">
    <text evidence="1">The sequence shown here is derived from an EMBL/GenBank/DDBJ whole genome shotgun (WGS) entry which is preliminary data.</text>
</comment>